<evidence type="ECO:0000256" key="4">
    <source>
        <dbReference type="ARBA" id="ARBA00022801"/>
    </source>
</evidence>
<comment type="caution">
    <text evidence="5">The sequence shown here is derived from an EMBL/GenBank/DDBJ whole genome shotgun (WGS) entry which is preliminary data.</text>
</comment>
<dbReference type="Gene3D" id="3.40.50.1450">
    <property type="entry name" value="HybD-like"/>
    <property type="match status" value="1"/>
</dbReference>
<gene>
    <name evidence="5" type="ORF">ENN51_08215</name>
</gene>
<dbReference type="InterPro" id="IPR023430">
    <property type="entry name" value="Pept_HybD-like_dom_sf"/>
</dbReference>
<dbReference type="InterPro" id="IPR000671">
    <property type="entry name" value="Peptidase_A31"/>
</dbReference>
<dbReference type="GO" id="GO:0004190">
    <property type="term" value="F:aspartic-type endopeptidase activity"/>
    <property type="evidence" value="ECO:0007669"/>
    <property type="project" value="UniProtKB-KW"/>
</dbReference>
<dbReference type="NCBIfam" id="TIGR00072">
    <property type="entry name" value="hydrog_prot"/>
    <property type="match status" value="1"/>
</dbReference>
<keyword evidence="3" id="KW-0064">Aspartyl protease</keyword>
<organism evidence="5">
    <name type="scientific">candidate division WOR-3 bacterium</name>
    <dbReference type="NCBI Taxonomy" id="2052148"/>
    <lineage>
        <taxon>Bacteria</taxon>
        <taxon>Bacteria division WOR-3</taxon>
    </lineage>
</organism>
<keyword evidence="2" id="KW-0645">Protease</keyword>
<dbReference type="InterPro" id="IPR004420">
    <property type="entry name" value="Pept_A31_hyd_mat_HycI"/>
</dbReference>
<dbReference type="CDD" id="cd06067">
    <property type="entry name" value="H2MP_MemB-H2evol"/>
    <property type="match status" value="1"/>
</dbReference>
<sequence length="191" mass="19987">MVWASKTARWLTRTGLSPGRVTSGRCPGWTAMLPRLGSTGVGASVRVRVVLAVGNRLRGDDAVGPRIADGIRATDELRVFDAGLSPENYLGPVMAAGPDAVLIVDACDFGGVPGEYRLCGREELALLSAGSVSTHTLPLSLVVAMLEQQLSARIEFLAIQPGTLAFDAPLSEPVAAALPGLVALVRRWASD</sequence>
<dbReference type="EMBL" id="DSBX01000315">
    <property type="protein sequence ID" value="HDR00248.1"/>
    <property type="molecule type" value="Genomic_DNA"/>
</dbReference>
<dbReference type="GO" id="GO:0016485">
    <property type="term" value="P:protein processing"/>
    <property type="evidence" value="ECO:0007669"/>
    <property type="project" value="TreeGrafter"/>
</dbReference>
<evidence type="ECO:0000313" key="5">
    <source>
        <dbReference type="EMBL" id="HDR00248.1"/>
    </source>
</evidence>
<dbReference type="PANTHER" id="PTHR30302">
    <property type="entry name" value="HYDROGENASE 1 MATURATION PROTEASE"/>
    <property type="match status" value="1"/>
</dbReference>
<reference evidence="5" key="1">
    <citation type="journal article" date="2020" name="mSystems">
        <title>Genome- and Community-Level Interaction Insights into Carbon Utilization and Element Cycling Functions of Hydrothermarchaeota in Hydrothermal Sediment.</title>
        <authorList>
            <person name="Zhou Z."/>
            <person name="Liu Y."/>
            <person name="Xu W."/>
            <person name="Pan J."/>
            <person name="Luo Z.H."/>
            <person name="Li M."/>
        </authorList>
    </citation>
    <scope>NUCLEOTIDE SEQUENCE [LARGE SCALE GENOMIC DNA]</scope>
    <source>
        <strain evidence="5">SpSt-1182</strain>
    </source>
</reference>
<proteinExistence type="inferred from homology"/>
<evidence type="ECO:0000256" key="1">
    <source>
        <dbReference type="ARBA" id="ARBA00006814"/>
    </source>
</evidence>
<dbReference type="PANTHER" id="PTHR30302:SF1">
    <property type="entry name" value="HYDROGENASE 2 MATURATION PROTEASE"/>
    <property type="match status" value="1"/>
</dbReference>
<protein>
    <submittedName>
        <fullName evidence="5">Hydrogenase 3 maturation endopeptidase HyCI</fullName>
    </submittedName>
</protein>
<dbReference type="SUPFAM" id="SSF53163">
    <property type="entry name" value="HybD-like"/>
    <property type="match status" value="1"/>
</dbReference>
<evidence type="ECO:0000256" key="3">
    <source>
        <dbReference type="ARBA" id="ARBA00022750"/>
    </source>
</evidence>
<dbReference type="GO" id="GO:0008047">
    <property type="term" value="F:enzyme activator activity"/>
    <property type="evidence" value="ECO:0007669"/>
    <property type="project" value="InterPro"/>
</dbReference>
<dbReference type="Pfam" id="PF01750">
    <property type="entry name" value="HycI"/>
    <property type="match status" value="1"/>
</dbReference>
<comment type="similarity">
    <text evidence="1">Belongs to the peptidase A31 family.</text>
</comment>
<dbReference type="Proteomes" id="UP000885672">
    <property type="component" value="Unassembled WGS sequence"/>
</dbReference>
<evidence type="ECO:0000256" key="2">
    <source>
        <dbReference type="ARBA" id="ARBA00022670"/>
    </source>
</evidence>
<dbReference type="PRINTS" id="PR00446">
    <property type="entry name" value="HYDRGNUPTAKE"/>
</dbReference>
<name>A0A7V0T6T5_UNCW3</name>
<keyword evidence="4" id="KW-0378">Hydrolase</keyword>
<dbReference type="AlphaFoldDB" id="A0A7V0T6T5"/>
<accession>A0A7V0T6T5</accession>